<name>A0A9D1RGB3_9FIRM</name>
<dbReference type="Gene3D" id="3.60.21.10">
    <property type="match status" value="1"/>
</dbReference>
<dbReference type="InterPro" id="IPR029052">
    <property type="entry name" value="Metallo-depent_PP-like"/>
</dbReference>
<dbReference type="AlphaFoldDB" id="A0A9D1RGB3"/>
<proteinExistence type="inferred from homology"/>
<protein>
    <submittedName>
        <fullName evidence="6">Metallophosphoesterase</fullName>
    </submittedName>
</protein>
<keyword evidence="2" id="KW-0378">Hydrolase</keyword>
<comment type="similarity">
    <text evidence="4">Belongs to the cyclic nucleotide phosphodiesterase class-III family.</text>
</comment>
<dbReference type="InterPro" id="IPR050884">
    <property type="entry name" value="CNP_phosphodiesterase-III"/>
</dbReference>
<evidence type="ECO:0000256" key="4">
    <source>
        <dbReference type="ARBA" id="ARBA00025742"/>
    </source>
</evidence>
<gene>
    <name evidence="6" type="ORF">IAA48_08780</name>
</gene>
<accession>A0A9D1RGB3</accession>
<evidence type="ECO:0000259" key="5">
    <source>
        <dbReference type="Pfam" id="PF00149"/>
    </source>
</evidence>
<evidence type="ECO:0000313" key="7">
    <source>
        <dbReference type="Proteomes" id="UP000824205"/>
    </source>
</evidence>
<comment type="caution">
    <text evidence="6">The sequence shown here is derived from an EMBL/GenBank/DDBJ whole genome shotgun (WGS) entry which is preliminary data.</text>
</comment>
<evidence type="ECO:0000256" key="3">
    <source>
        <dbReference type="ARBA" id="ARBA00023004"/>
    </source>
</evidence>
<dbReference type="Pfam" id="PF00149">
    <property type="entry name" value="Metallophos"/>
    <property type="match status" value="1"/>
</dbReference>
<organism evidence="6 7">
    <name type="scientific">Candidatus Eubacterium faecipullorum</name>
    <dbReference type="NCBI Taxonomy" id="2838571"/>
    <lineage>
        <taxon>Bacteria</taxon>
        <taxon>Bacillati</taxon>
        <taxon>Bacillota</taxon>
        <taxon>Clostridia</taxon>
        <taxon>Eubacteriales</taxon>
        <taxon>Eubacteriaceae</taxon>
        <taxon>Eubacterium</taxon>
    </lineage>
</organism>
<dbReference type="PANTHER" id="PTHR42988:SF2">
    <property type="entry name" value="CYCLIC NUCLEOTIDE PHOSPHODIESTERASE CBUA0032-RELATED"/>
    <property type="match status" value="1"/>
</dbReference>
<keyword evidence="3" id="KW-0408">Iron</keyword>
<evidence type="ECO:0000256" key="2">
    <source>
        <dbReference type="ARBA" id="ARBA00022801"/>
    </source>
</evidence>
<evidence type="ECO:0000313" key="6">
    <source>
        <dbReference type="EMBL" id="HIW86573.1"/>
    </source>
</evidence>
<dbReference type="Proteomes" id="UP000824205">
    <property type="component" value="Unassembled WGS sequence"/>
</dbReference>
<dbReference type="SUPFAM" id="SSF56300">
    <property type="entry name" value="Metallo-dependent phosphatases"/>
    <property type="match status" value="1"/>
</dbReference>
<dbReference type="EMBL" id="DXGE01000035">
    <property type="protein sequence ID" value="HIW86573.1"/>
    <property type="molecule type" value="Genomic_DNA"/>
</dbReference>
<evidence type="ECO:0000256" key="1">
    <source>
        <dbReference type="ARBA" id="ARBA00022723"/>
    </source>
</evidence>
<feature type="domain" description="Calcineurin-like phosphoesterase" evidence="5">
    <location>
        <begin position="1"/>
        <end position="242"/>
    </location>
</feature>
<sequence>MKLTFIADTHYYSKTLGTAGKAYALRAGSDQKCLAETAEIIDAAFEKIAGSDTDAVFILGDVSNDGEMVSHLEFREKLYALKKKKPVYLITATHDWCCDENPRRFAGDQTFHDVPVMKSSELPEFYKDFGPAQAADSFITEIGTICYTVNLSDEIRVLCLNDDKNENDHAGFTPECRKWIVAQLEKAKADGALMIGIEHHLLIPHISPLITGGSTCVENREEVAAFFADNGLKYMFVGHSHIQDTDYFISPAGNRITEVNVGSLCGYPAPIVQVTVNADQTLTYHVEHLESFILNGREIDAQCFLAKHACDLIFNLTECRSRQDFEERATALQLNGAELGKYWFVLKPLIKKIDTALVWDVYKLLRALGLAKGVSKADAMQFRYKPLREMIGEVWLSILDGALHPHTRDSAYYRVVMCAMRAPSRIMKNSSGLRELTIAADNILTGGEIDNQFAII</sequence>
<dbReference type="InterPro" id="IPR004843">
    <property type="entry name" value="Calcineurin-like_PHP"/>
</dbReference>
<dbReference type="GO" id="GO:0016787">
    <property type="term" value="F:hydrolase activity"/>
    <property type="evidence" value="ECO:0007669"/>
    <property type="project" value="UniProtKB-KW"/>
</dbReference>
<dbReference type="GO" id="GO:0046872">
    <property type="term" value="F:metal ion binding"/>
    <property type="evidence" value="ECO:0007669"/>
    <property type="project" value="UniProtKB-KW"/>
</dbReference>
<reference evidence="6" key="1">
    <citation type="journal article" date="2021" name="PeerJ">
        <title>Extensive microbial diversity within the chicken gut microbiome revealed by metagenomics and culture.</title>
        <authorList>
            <person name="Gilroy R."/>
            <person name="Ravi A."/>
            <person name="Getino M."/>
            <person name="Pursley I."/>
            <person name="Horton D.L."/>
            <person name="Alikhan N.F."/>
            <person name="Baker D."/>
            <person name="Gharbi K."/>
            <person name="Hall N."/>
            <person name="Watson M."/>
            <person name="Adriaenssens E.M."/>
            <person name="Foster-Nyarko E."/>
            <person name="Jarju S."/>
            <person name="Secka A."/>
            <person name="Antonio M."/>
            <person name="Oren A."/>
            <person name="Chaudhuri R.R."/>
            <person name="La Ragione R."/>
            <person name="Hildebrand F."/>
            <person name="Pallen M.J."/>
        </authorList>
    </citation>
    <scope>NUCLEOTIDE SEQUENCE</scope>
    <source>
        <strain evidence="6">421</strain>
    </source>
</reference>
<dbReference type="PANTHER" id="PTHR42988">
    <property type="entry name" value="PHOSPHOHYDROLASE"/>
    <property type="match status" value="1"/>
</dbReference>
<reference evidence="6" key="2">
    <citation type="submission" date="2021-04" db="EMBL/GenBank/DDBJ databases">
        <authorList>
            <person name="Gilroy R."/>
        </authorList>
    </citation>
    <scope>NUCLEOTIDE SEQUENCE</scope>
    <source>
        <strain evidence="6">421</strain>
    </source>
</reference>
<keyword evidence="1" id="KW-0479">Metal-binding</keyword>